<dbReference type="InParanoid" id="A0A401GI62"/>
<dbReference type="CDD" id="cd14361">
    <property type="entry name" value="UBA_HYPK"/>
    <property type="match status" value="1"/>
</dbReference>
<proteinExistence type="predicted"/>
<sequence>MSHLARSNGRPEPEVIVNFADGCAYSKGKMEEVFRSGFMDKPVAKHAREPGSAKRDDIDLLVHELEIPRHQAERLLIEKNGDIVRVLEDWVSIPGSS</sequence>
<evidence type="ECO:0000313" key="3">
    <source>
        <dbReference type="Proteomes" id="UP000287166"/>
    </source>
</evidence>
<dbReference type="EMBL" id="BFAD01000004">
    <property type="protein sequence ID" value="GBE81859.1"/>
    <property type="molecule type" value="Genomic_DNA"/>
</dbReference>
<protein>
    <recommendedName>
        <fullName evidence="1">Nascent polypeptide-associated complex subunit alpha-like UBA domain-containing protein</fullName>
    </recommendedName>
</protein>
<dbReference type="Proteomes" id="UP000287166">
    <property type="component" value="Unassembled WGS sequence"/>
</dbReference>
<comment type="caution">
    <text evidence="2">The sequence shown here is derived from an EMBL/GenBank/DDBJ whole genome shotgun (WGS) entry which is preliminary data.</text>
</comment>
<dbReference type="InterPro" id="IPR044034">
    <property type="entry name" value="NAC-like_UBA"/>
</dbReference>
<dbReference type="Pfam" id="PF19026">
    <property type="entry name" value="UBA_HYPK"/>
    <property type="match status" value="1"/>
</dbReference>
<dbReference type="GeneID" id="38778776"/>
<evidence type="ECO:0000259" key="1">
    <source>
        <dbReference type="Pfam" id="PF19026"/>
    </source>
</evidence>
<dbReference type="RefSeq" id="XP_027612772.1">
    <property type="nucleotide sequence ID" value="XM_027756971.1"/>
</dbReference>
<organism evidence="2 3">
    <name type="scientific">Sparassis crispa</name>
    <dbReference type="NCBI Taxonomy" id="139825"/>
    <lineage>
        <taxon>Eukaryota</taxon>
        <taxon>Fungi</taxon>
        <taxon>Dikarya</taxon>
        <taxon>Basidiomycota</taxon>
        <taxon>Agaricomycotina</taxon>
        <taxon>Agaricomycetes</taxon>
        <taxon>Polyporales</taxon>
        <taxon>Sparassidaceae</taxon>
        <taxon>Sparassis</taxon>
    </lineage>
</organism>
<name>A0A401GI62_9APHY</name>
<keyword evidence="3" id="KW-1185">Reference proteome</keyword>
<evidence type="ECO:0000313" key="2">
    <source>
        <dbReference type="EMBL" id="GBE81859.1"/>
    </source>
</evidence>
<dbReference type="InterPro" id="IPR038922">
    <property type="entry name" value="HYPK_UBA"/>
</dbReference>
<feature type="domain" description="Nascent polypeptide-associated complex subunit alpha-like UBA" evidence="1">
    <location>
        <begin position="54"/>
        <end position="91"/>
    </location>
</feature>
<gene>
    <name evidence="2" type="ORF">SCP_0402330</name>
</gene>
<dbReference type="AlphaFoldDB" id="A0A401GI62"/>
<reference evidence="2 3" key="1">
    <citation type="journal article" date="2018" name="Sci. Rep.">
        <title>Genome sequence of the cauliflower mushroom Sparassis crispa (Hanabiratake) and its association with beneficial usage.</title>
        <authorList>
            <person name="Kiyama R."/>
            <person name="Furutani Y."/>
            <person name="Kawaguchi K."/>
            <person name="Nakanishi T."/>
        </authorList>
    </citation>
    <scope>NUCLEOTIDE SEQUENCE [LARGE SCALE GENOMIC DNA]</scope>
</reference>
<accession>A0A401GI62</accession>
<dbReference type="STRING" id="139825.A0A401GI62"/>
<dbReference type="OrthoDB" id="285219at2759"/>